<dbReference type="PANTHER" id="PTHR18841:SF0">
    <property type="entry name" value="VITELLINE MEMBRANE OUTER LAYER 1 HOMOLOG A-RELATED"/>
    <property type="match status" value="1"/>
</dbReference>
<reference evidence="1" key="1">
    <citation type="journal article" date="2015" name="Nature">
        <title>Complex archaea that bridge the gap between prokaryotes and eukaryotes.</title>
        <authorList>
            <person name="Spang A."/>
            <person name="Saw J.H."/>
            <person name="Jorgensen S.L."/>
            <person name="Zaremba-Niedzwiedzka K."/>
            <person name="Martijn J."/>
            <person name="Lind A.E."/>
            <person name="van Eijk R."/>
            <person name="Schleper C."/>
            <person name="Guy L."/>
            <person name="Ettema T.J."/>
        </authorList>
    </citation>
    <scope>NUCLEOTIDE SEQUENCE</scope>
</reference>
<sequence>MEGSGTWSIDAQGLASLQQVSASSTEIESFFSDVYSNEDPSRNFELWDGYKDYLDLKTGDTAGIELYKVLESGGTFAGYWNAIPLGVTASMKVIGIMIDSMMYTAAEQILKDEVKDEAQKHLPDLASGINFQVKKFIDDSAGYTLWKEIYGGLWGEWKPQVSCPANQFISGAQVRFENSLGDKGDDTAMNGLKIACSSFDSGSRTWYTVYDGLWGEWKPQVTVDSITHYACGAQVRFENSLGDKGDDTAMNGLAIKFCSFSDQSTMWKEIYGGLWGEWKPQVTVDPIKHYACGAQVRFQDSLGDNKDDTAMNGLNIKFCPYLDDLSVESAVTTTATTITLTMSEDVTNDSALASDFTINGVASSPTVTGIAPATGDTAGIIVLTLSSDILNTDTTVTVDYAQNGRVIDDGTAANELHGFSAQAVTNNLAEAVVPSSGDWIVTQSYTITADAVINGGNLLVQNNSVLTIDNGSSLDVDLTNYSINVESGSGILVKSGSKIN</sequence>
<dbReference type="Gene3D" id="2.100.10.20">
    <property type="entry name" value="Vitelline membrane outer layer protein I (VOMI)"/>
    <property type="match status" value="1"/>
</dbReference>
<accession>A0A0F9E643</accession>
<dbReference type="PANTHER" id="PTHR18841">
    <property type="entry name" value="VITELLINE MEMBRANE OUTER LAYER PROTEIN I-RELATED"/>
    <property type="match status" value="1"/>
</dbReference>
<proteinExistence type="predicted"/>
<dbReference type="AlphaFoldDB" id="A0A0F9E643"/>
<dbReference type="InterPro" id="IPR005515">
    <property type="entry name" value="VOMI"/>
</dbReference>
<organism evidence="1">
    <name type="scientific">marine sediment metagenome</name>
    <dbReference type="NCBI Taxonomy" id="412755"/>
    <lineage>
        <taxon>unclassified sequences</taxon>
        <taxon>metagenomes</taxon>
        <taxon>ecological metagenomes</taxon>
    </lineage>
</organism>
<dbReference type="InterPro" id="IPR036706">
    <property type="entry name" value="VOMI_sf"/>
</dbReference>
<dbReference type="Pfam" id="PF03762">
    <property type="entry name" value="VOMI"/>
    <property type="match status" value="1"/>
</dbReference>
<dbReference type="SUPFAM" id="SSF51092">
    <property type="entry name" value="Vitelline membrane outer protein-I (VMO-I)"/>
    <property type="match status" value="1"/>
</dbReference>
<protein>
    <submittedName>
        <fullName evidence="1">Uncharacterized protein</fullName>
    </submittedName>
</protein>
<name>A0A0F9E643_9ZZZZ</name>
<dbReference type="EMBL" id="LAZR01028745">
    <property type="protein sequence ID" value="KKL61681.1"/>
    <property type="molecule type" value="Genomic_DNA"/>
</dbReference>
<dbReference type="GO" id="GO:0005615">
    <property type="term" value="C:extracellular space"/>
    <property type="evidence" value="ECO:0007669"/>
    <property type="project" value="TreeGrafter"/>
</dbReference>
<gene>
    <name evidence="1" type="ORF">LCGC14_2192870</name>
</gene>
<comment type="caution">
    <text evidence="1">The sequence shown here is derived from an EMBL/GenBank/DDBJ whole genome shotgun (WGS) entry which is preliminary data.</text>
</comment>
<evidence type="ECO:0000313" key="1">
    <source>
        <dbReference type="EMBL" id="KKL61681.1"/>
    </source>
</evidence>